<gene>
    <name evidence="1" type="ORF">E2636_12430</name>
</gene>
<keyword evidence="1" id="KW-0808">Transferase</keyword>
<reference evidence="1 2" key="1">
    <citation type="submission" date="2019-03" db="EMBL/GenBank/DDBJ databases">
        <title>Complete genome sequence of Paenisporosarcina antarctica CGMCC 1.6503T.</title>
        <authorList>
            <person name="Rong J.-C."/>
            <person name="Chi N.-Y."/>
            <person name="Zhang Q.-F."/>
        </authorList>
    </citation>
    <scope>NUCLEOTIDE SEQUENCE [LARGE SCALE GENOMIC DNA]</scope>
    <source>
        <strain evidence="1 2">CGMCC 1.6503</strain>
    </source>
</reference>
<name>A0A4P6ZZJ3_9BACL</name>
<dbReference type="GO" id="GO:0016746">
    <property type="term" value="F:acyltransferase activity"/>
    <property type="evidence" value="ECO:0007669"/>
    <property type="project" value="UniProtKB-KW"/>
</dbReference>
<keyword evidence="2" id="KW-1185">Reference proteome</keyword>
<evidence type="ECO:0000313" key="1">
    <source>
        <dbReference type="EMBL" id="QBP41907.1"/>
    </source>
</evidence>
<organism evidence="1 2">
    <name type="scientific">Paenisporosarcina antarctica</name>
    <dbReference type="NCBI Taxonomy" id="417367"/>
    <lineage>
        <taxon>Bacteria</taxon>
        <taxon>Bacillati</taxon>
        <taxon>Bacillota</taxon>
        <taxon>Bacilli</taxon>
        <taxon>Bacillales</taxon>
        <taxon>Caryophanaceae</taxon>
        <taxon>Paenisporosarcina</taxon>
    </lineage>
</organism>
<dbReference type="OrthoDB" id="2901877at2"/>
<dbReference type="KEGG" id="panc:E2636_12430"/>
<dbReference type="AlphaFoldDB" id="A0A4P6ZZJ3"/>
<sequence length="73" mass="8578">MKSDFEFLLDMIIGPREFFYVMECDVCGFDEIHFQHPITKKQIGIACKGCHFVCKLDFVANPNDNNRYFSISY</sequence>
<dbReference type="EMBL" id="CP038015">
    <property type="protein sequence ID" value="QBP41907.1"/>
    <property type="molecule type" value="Genomic_DNA"/>
</dbReference>
<protein>
    <submittedName>
        <fullName evidence="1">Acyltransferase</fullName>
    </submittedName>
</protein>
<proteinExistence type="predicted"/>
<dbReference type="RefSeq" id="WP_134210478.1">
    <property type="nucleotide sequence ID" value="NZ_CP038015.1"/>
</dbReference>
<keyword evidence="1" id="KW-0012">Acyltransferase</keyword>
<accession>A0A4P6ZZJ3</accession>
<evidence type="ECO:0000313" key="2">
    <source>
        <dbReference type="Proteomes" id="UP000294292"/>
    </source>
</evidence>
<dbReference type="Proteomes" id="UP000294292">
    <property type="component" value="Chromosome"/>
</dbReference>